<evidence type="ECO:0000313" key="2">
    <source>
        <dbReference type="Proteomes" id="UP000321947"/>
    </source>
</evidence>
<accession>A0A5D3BWH8</accession>
<organism evidence="1 2">
    <name type="scientific">Cucumis melo var. makuwa</name>
    <name type="common">Oriental melon</name>
    <dbReference type="NCBI Taxonomy" id="1194695"/>
    <lineage>
        <taxon>Eukaryota</taxon>
        <taxon>Viridiplantae</taxon>
        <taxon>Streptophyta</taxon>
        <taxon>Embryophyta</taxon>
        <taxon>Tracheophyta</taxon>
        <taxon>Spermatophyta</taxon>
        <taxon>Magnoliopsida</taxon>
        <taxon>eudicotyledons</taxon>
        <taxon>Gunneridae</taxon>
        <taxon>Pentapetalae</taxon>
        <taxon>rosids</taxon>
        <taxon>fabids</taxon>
        <taxon>Cucurbitales</taxon>
        <taxon>Cucurbitaceae</taxon>
        <taxon>Benincaseae</taxon>
        <taxon>Cucumis</taxon>
    </lineage>
</organism>
<evidence type="ECO:0000313" key="1">
    <source>
        <dbReference type="EMBL" id="TYK02479.1"/>
    </source>
</evidence>
<reference evidence="1 2" key="1">
    <citation type="submission" date="2019-08" db="EMBL/GenBank/DDBJ databases">
        <title>Draft genome sequences of two oriental melons (Cucumis melo L. var makuwa).</title>
        <authorList>
            <person name="Kwon S.-Y."/>
        </authorList>
    </citation>
    <scope>NUCLEOTIDE SEQUENCE [LARGE SCALE GENOMIC DNA]</scope>
    <source>
        <strain evidence="2">cv. Chang Bougi</strain>
        <tissue evidence="1">Leaf</tissue>
    </source>
</reference>
<dbReference type="EMBL" id="SSTD01015597">
    <property type="protein sequence ID" value="TYK02479.1"/>
    <property type="molecule type" value="Genomic_DNA"/>
</dbReference>
<comment type="caution">
    <text evidence="1">The sequence shown here is derived from an EMBL/GenBank/DDBJ whole genome shotgun (WGS) entry which is preliminary data.</text>
</comment>
<sequence>MVYRWTKSSRYLDYRVVELQQFEPHAKGEAPGSVLADESLRYAIACPYTRKEGEVASAETKTTATTTFREGERSRTKRTRWTKSSLFIIVRKNELDLFTINKLTKTRRGAGLKQKNEFHKSVLRFQTPNGGVPEWFVQGKRLISERGEELSCSTREGSEARSVWKGKEDQAQGTLFSLLFPRISYQRDQKLLELKQRQGRKGLPELTTDREISKPRTKATWLMLVLSKFSNNDLLVVVDSLSAGASGNTLYLNSEVPRS</sequence>
<dbReference type="AlphaFoldDB" id="A0A5D3BWH8"/>
<proteinExistence type="predicted"/>
<protein>
    <submittedName>
        <fullName evidence="1">Uncharacterized protein</fullName>
    </submittedName>
</protein>
<dbReference type="Proteomes" id="UP000321947">
    <property type="component" value="Unassembled WGS sequence"/>
</dbReference>
<name>A0A5D3BWH8_CUCMM</name>
<gene>
    <name evidence="1" type="ORF">E5676_scaffold1738G001110</name>
</gene>